<sequence length="115" mass="12615">MKHSIIFRAPFIPNPASTCATVANNPAPQMEIHGGSTPRAVLYSDRIPEIHKLSIHARTSRDIFSDFSIPQLEEAVKAKAEASPLQFASDIQISVNHNIITKEEFSEGARIHPTG</sequence>
<reference evidence="1 2" key="1">
    <citation type="submission" date="2021-06" db="EMBL/GenBank/DDBJ databases">
        <title>Caerostris darwini draft genome.</title>
        <authorList>
            <person name="Kono N."/>
            <person name="Arakawa K."/>
        </authorList>
    </citation>
    <scope>NUCLEOTIDE SEQUENCE [LARGE SCALE GENOMIC DNA]</scope>
</reference>
<protein>
    <submittedName>
        <fullName evidence="1">Uncharacterized protein</fullName>
    </submittedName>
</protein>
<dbReference type="AlphaFoldDB" id="A0AAV4WL12"/>
<dbReference type="Proteomes" id="UP001054837">
    <property type="component" value="Unassembled WGS sequence"/>
</dbReference>
<organism evidence="1 2">
    <name type="scientific">Caerostris darwini</name>
    <dbReference type="NCBI Taxonomy" id="1538125"/>
    <lineage>
        <taxon>Eukaryota</taxon>
        <taxon>Metazoa</taxon>
        <taxon>Ecdysozoa</taxon>
        <taxon>Arthropoda</taxon>
        <taxon>Chelicerata</taxon>
        <taxon>Arachnida</taxon>
        <taxon>Araneae</taxon>
        <taxon>Araneomorphae</taxon>
        <taxon>Entelegynae</taxon>
        <taxon>Araneoidea</taxon>
        <taxon>Araneidae</taxon>
        <taxon>Caerostris</taxon>
    </lineage>
</organism>
<gene>
    <name evidence="1" type="ORF">CDAR_553751</name>
</gene>
<comment type="caution">
    <text evidence="1">The sequence shown here is derived from an EMBL/GenBank/DDBJ whole genome shotgun (WGS) entry which is preliminary data.</text>
</comment>
<keyword evidence="2" id="KW-1185">Reference proteome</keyword>
<dbReference type="EMBL" id="BPLQ01014758">
    <property type="protein sequence ID" value="GIY82993.1"/>
    <property type="molecule type" value="Genomic_DNA"/>
</dbReference>
<evidence type="ECO:0000313" key="2">
    <source>
        <dbReference type="Proteomes" id="UP001054837"/>
    </source>
</evidence>
<proteinExistence type="predicted"/>
<evidence type="ECO:0000313" key="1">
    <source>
        <dbReference type="EMBL" id="GIY82993.1"/>
    </source>
</evidence>
<name>A0AAV4WL12_9ARAC</name>
<accession>A0AAV4WL12</accession>